<feature type="compositionally biased region" description="Basic residues" evidence="8">
    <location>
        <begin position="124"/>
        <end position="134"/>
    </location>
</feature>
<feature type="compositionally biased region" description="Pro residues" evidence="8">
    <location>
        <begin position="177"/>
        <end position="191"/>
    </location>
</feature>
<organism evidence="12 13">
    <name type="scientific">Petrolisthes manimaculis</name>
    <dbReference type="NCBI Taxonomy" id="1843537"/>
    <lineage>
        <taxon>Eukaryota</taxon>
        <taxon>Metazoa</taxon>
        <taxon>Ecdysozoa</taxon>
        <taxon>Arthropoda</taxon>
        <taxon>Crustacea</taxon>
        <taxon>Multicrustacea</taxon>
        <taxon>Malacostraca</taxon>
        <taxon>Eumalacostraca</taxon>
        <taxon>Eucarida</taxon>
        <taxon>Decapoda</taxon>
        <taxon>Pleocyemata</taxon>
        <taxon>Anomura</taxon>
        <taxon>Galatheoidea</taxon>
        <taxon>Porcellanidae</taxon>
        <taxon>Petrolisthes</taxon>
    </lineage>
</organism>
<evidence type="ECO:0000256" key="6">
    <source>
        <dbReference type="ARBA" id="ARBA00023170"/>
    </source>
</evidence>
<dbReference type="InterPro" id="IPR052192">
    <property type="entry name" value="Insect_Ionotropic_Sensory_Rcpt"/>
</dbReference>
<feature type="compositionally biased region" description="Low complexity" evidence="8">
    <location>
        <begin position="192"/>
        <end position="206"/>
    </location>
</feature>
<evidence type="ECO:0000256" key="7">
    <source>
        <dbReference type="ARBA" id="ARBA00023180"/>
    </source>
</evidence>
<keyword evidence="3 9" id="KW-0812">Transmembrane</keyword>
<feature type="transmembrane region" description="Helical" evidence="9">
    <location>
        <begin position="280"/>
        <end position="299"/>
    </location>
</feature>
<keyword evidence="4 9" id="KW-1133">Transmembrane helix</keyword>
<feature type="transmembrane region" description="Helical" evidence="9">
    <location>
        <begin position="20"/>
        <end position="40"/>
    </location>
</feature>
<proteinExistence type="predicted"/>
<keyword evidence="2" id="KW-1003">Cell membrane</keyword>
<keyword evidence="13" id="KW-1185">Reference proteome</keyword>
<dbReference type="GO" id="GO:0005886">
    <property type="term" value="C:plasma membrane"/>
    <property type="evidence" value="ECO:0007669"/>
    <property type="project" value="UniProtKB-SubCell"/>
</dbReference>
<keyword evidence="6" id="KW-0675">Receptor</keyword>
<evidence type="ECO:0000256" key="5">
    <source>
        <dbReference type="ARBA" id="ARBA00023136"/>
    </source>
</evidence>
<evidence type="ECO:0000313" key="11">
    <source>
        <dbReference type="EMBL" id="KAK4326746.1"/>
    </source>
</evidence>
<feature type="region of interest" description="Disordered" evidence="8">
    <location>
        <begin position="111"/>
        <end position="144"/>
    </location>
</feature>
<evidence type="ECO:0000256" key="1">
    <source>
        <dbReference type="ARBA" id="ARBA00004651"/>
    </source>
</evidence>
<reference evidence="12" key="1">
    <citation type="submission" date="2023-11" db="EMBL/GenBank/DDBJ databases">
        <title>Genome assemblies of two species of porcelain crab, Petrolisthes cinctipes and Petrolisthes manimaculis (Anomura: Porcellanidae).</title>
        <authorList>
            <person name="Angst P."/>
        </authorList>
    </citation>
    <scope>NUCLEOTIDE SEQUENCE</scope>
    <source>
        <strain evidence="12">PB745_02</strain>
        <tissue evidence="12">Gill</tissue>
    </source>
</reference>
<evidence type="ECO:0000256" key="8">
    <source>
        <dbReference type="SAM" id="MobiDB-lite"/>
    </source>
</evidence>
<evidence type="ECO:0000313" key="13">
    <source>
        <dbReference type="Proteomes" id="UP001292094"/>
    </source>
</evidence>
<feature type="region of interest" description="Disordered" evidence="8">
    <location>
        <begin position="161"/>
        <end position="215"/>
    </location>
</feature>
<dbReference type="PANTHER" id="PTHR42643:SF24">
    <property type="entry name" value="IONOTROPIC RECEPTOR 60A"/>
    <property type="match status" value="1"/>
</dbReference>
<dbReference type="EMBL" id="JAWZYT010000201">
    <property type="protein sequence ID" value="KAK4326746.1"/>
    <property type="molecule type" value="Genomic_DNA"/>
</dbReference>
<gene>
    <name evidence="11" type="ORF">Pmani_002763</name>
    <name evidence="12" type="ORF">Pmani_002774</name>
    <name evidence="10" type="ORF">Pmani_031163</name>
</gene>
<dbReference type="EMBL" id="JAWZYT010000201">
    <property type="protein sequence ID" value="KAK4326757.1"/>
    <property type="molecule type" value="Genomic_DNA"/>
</dbReference>
<protein>
    <submittedName>
        <fullName evidence="12">Uncharacterized protein</fullName>
    </submittedName>
</protein>
<keyword evidence="7" id="KW-0325">Glycoprotein</keyword>
<evidence type="ECO:0000313" key="10">
    <source>
        <dbReference type="EMBL" id="KAK4296328.1"/>
    </source>
</evidence>
<dbReference type="EMBL" id="JAWZYT010003881">
    <property type="protein sequence ID" value="KAK4296328.1"/>
    <property type="molecule type" value="Genomic_DNA"/>
</dbReference>
<evidence type="ECO:0000256" key="9">
    <source>
        <dbReference type="SAM" id="Phobius"/>
    </source>
</evidence>
<evidence type="ECO:0000256" key="4">
    <source>
        <dbReference type="ARBA" id="ARBA00022989"/>
    </source>
</evidence>
<evidence type="ECO:0000313" key="12">
    <source>
        <dbReference type="EMBL" id="KAK4326757.1"/>
    </source>
</evidence>
<evidence type="ECO:0000256" key="3">
    <source>
        <dbReference type="ARBA" id="ARBA00022692"/>
    </source>
</evidence>
<accession>A0AAE1QKC2</accession>
<comment type="caution">
    <text evidence="12">The sequence shown here is derived from an EMBL/GenBank/DDBJ whole genome shotgun (WGS) entry which is preliminary data.</text>
</comment>
<dbReference type="AlphaFoldDB" id="A0AAE1QKC2"/>
<sequence length="326" mass="35123">MAKPVPRPSWLSFYHPLSNLVWAAVFVSTTVFCITLLMLWPMARTTLPLTLFLAMAATTSPLCFRCQTWGHDKAACAAPGPSKLAAPQLSPRPVLLREKALADIPPLPRYQEVQESPCGAPPERRHRRSGRKKATTFGTQTAPPETCCVGTQAAPRGCSVGTQAAVPRSGGVATQTPSPPTPERAPPPPPAAESESSSPSCSQATQNDGETPKDLNLDEAFLIQPKKKRSPTDPTTQMLDIARSQNRKGHLSFGKVAMETVGCLLGQGFLIRLSSSSSNYILLACWLMFGLLLSTVYRGSLIASLTLPRPPTRPETVEELVTAVER</sequence>
<comment type="subcellular location">
    <subcellularLocation>
        <location evidence="1">Cell membrane</location>
        <topology evidence="1">Multi-pass membrane protein</topology>
    </subcellularLocation>
</comment>
<dbReference type="Gene3D" id="1.10.287.70">
    <property type="match status" value="1"/>
</dbReference>
<dbReference type="Proteomes" id="UP001292094">
    <property type="component" value="Unassembled WGS sequence"/>
</dbReference>
<name>A0AAE1QKC2_9EUCA</name>
<evidence type="ECO:0000256" key="2">
    <source>
        <dbReference type="ARBA" id="ARBA00022475"/>
    </source>
</evidence>
<keyword evidence="5 9" id="KW-0472">Membrane</keyword>
<dbReference type="PANTHER" id="PTHR42643">
    <property type="entry name" value="IONOTROPIC RECEPTOR 20A-RELATED"/>
    <property type="match status" value="1"/>
</dbReference>